<proteinExistence type="predicted"/>
<dbReference type="EMBL" id="ODYU01007190">
    <property type="protein sequence ID" value="SOQ49750.1"/>
    <property type="molecule type" value="Genomic_DNA"/>
</dbReference>
<evidence type="ECO:0000313" key="2">
    <source>
        <dbReference type="EMBL" id="SOQ49750.1"/>
    </source>
</evidence>
<evidence type="ECO:0000256" key="1">
    <source>
        <dbReference type="SAM" id="MobiDB-lite"/>
    </source>
</evidence>
<dbReference type="AlphaFoldDB" id="A0A2H1W9L2"/>
<protein>
    <submittedName>
        <fullName evidence="2">SFRICE_006688</fullName>
    </submittedName>
</protein>
<feature type="region of interest" description="Disordered" evidence="1">
    <location>
        <begin position="47"/>
        <end position="74"/>
    </location>
</feature>
<name>A0A2H1W9L2_SPOFR</name>
<organism evidence="2">
    <name type="scientific">Spodoptera frugiperda</name>
    <name type="common">Fall armyworm</name>
    <dbReference type="NCBI Taxonomy" id="7108"/>
    <lineage>
        <taxon>Eukaryota</taxon>
        <taxon>Metazoa</taxon>
        <taxon>Ecdysozoa</taxon>
        <taxon>Arthropoda</taxon>
        <taxon>Hexapoda</taxon>
        <taxon>Insecta</taxon>
        <taxon>Pterygota</taxon>
        <taxon>Neoptera</taxon>
        <taxon>Endopterygota</taxon>
        <taxon>Lepidoptera</taxon>
        <taxon>Glossata</taxon>
        <taxon>Ditrysia</taxon>
        <taxon>Noctuoidea</taxon>
        <taxon>Noctuidae</taxon>
        <taxon>Amphipyrinae</taxon>
        <taxon>Spodoptera</taxon>
    </lineage>
</organism>
<reference evidence="2" key="1">
    <citation type="submission" date="2016-07" db="EMBL/GenBank/DDBJ databases">
        <authorList>
            <person name="Bretaudeau A."/>
        </authorList>
    </citation>
    <scope>NUCLEOTIDE SEQUENCE</scope>
    <source>
        <strain evidence="2">Rice</strain>
        <tissue evidence="2">Whole body</tissue>
    </source>
</reference>
<gene>
    <name evidence="2" type="ORF">SFRICE_006688</name>
</gene>
<sequence length="74" mass="7798">MLLYSEKMKTITKMCLAVVYRIIDSLSAMTSSGCGAGLWPHALTAQAASSADRNPRAQPEPVGQKGSSKLSPTS</sequence>
<feature type="compositionally biased region" description="Polar residues" evidence="1">
    <location>
        <begin position="65"/>
        <end position="74"/>
    </location>
</feature>
<accession>A0A2H1W9L2</accession>